<proteinExistence type="predicted"/>
<dbReference type="InterPro" id="IPR036291">
    <property type="entry name" value="NAD(P)-bd_dom_sf"/>
</dbReference>
<reference evidence="4 5" key="1">
    <citation type="submission" date="2019-05" db="EMBL/GenBank/DDBJ databases">
        <title>Kocuria coralli sp. nov., a novel actinobacterium isolated from coral reef seawater.</title>
        <authorList>
            <person name="Li J."/>
        </authorList>
    </citation>
    <scope>NUCLEOTIDE SEQUENCE [LARGE SCALE GENOMIC DNA]</scope>
    <source>
        <strain evidence="4 5">SCSIO 13007</strain>
    </source>
</reference>
<feature type="domain" description="Gfo/Idh/MocA-like oxidoreductase N-terminal" evidence="2">
    <location>
        <begin position="12"/>
        <end position="129"/>
    </location>
</feature>
<dbReference type="SUPFAM" id="SSF51735">
    <property type="entry name" value="NAD(P)-binding Rossmann-fold domains"/>
    <property type="match status" value="1"/>
</dbReference>
<evidence type="ECO:0000313" key="5">
    <source>
        <dbReference type="Proteomes" id="UP000325957"/>
    </source>
</evidence>
<dbReference type="OrthoDB" id="9815825at2"/>
<evidence type="ECO:0000259" key="2">
    <source>
        <dbReference type="Pfam" id="PF01408"/>
    </source>
</evidence>
<keyword evidence="1" id="KW-0520">NAD</keyword>
<keyword evidence="5" id="KW-1185">Reference proteome</keyword>
<accession>A0A5J5L0D5</accession>
<dbReference type="PANTHER" id="PTHR43249">
    <property type="entry name" value="UDP-N-ACETYL-2-AMINO-2-DEOXY-D-GLUCURONATE OXIDASE"/>
    <property type="match status" value="1"/>
</dbReference>
<dbReference type="Gene3D" id="3.40.50.720">
    <property type="entry name" value="NAD(P)-binding Rossmann-like Domain"/>
    <property type="match status" value="1"/>
</dbReference>
<evidence type="ECO:0000256" key="1">
    <source>
        <dbReference type="ARBA" id="ARBA00023027"/>
    </source>
</evidence>
<comment type="caution">
    <text evidence="4">The sequence shown here is derived from an EMBL/GenBank/DDBJ whole genome shotgun (WGS) entry which is preliminary data.</text>
</comment>
<gene>
    <name evidence="4" type="ORF">FCK90_03120</name>
</gene>
<organism evidence="4 5">
    <name type="scientific">Kocuria coralli</name>
    <dbReference type="NCBI Taxonomy" id="1461025"/>
    <lineage>
        <taxon>Bacteria</taxon>
        <taxon>Bacillati</taxon>
        <taxon>Actinomycetota</taxon>
        <taxon>Actinomycetes</taxon>
        <taxon>Micrococcales</taxon>
        <taxon>Micrococcaceae</taxon>
        <taxon>Kocuria</taxon>
    </lineage>
</organism>
<dbReference type="Proteomes" id="UP000325957">
    <property type="component" value="Unassembled WGS sequence"/>
</dbReference>
<dbReference type="RefSeq" id="WP_158032829.1">
    <property type="nucleotide sequence ID" value="NZ_ML708611.1"/>
</dbReference>
<dbReference type="InterPro" id="IPR055170">
    <property type="entry name" value="GFO_IDH_MocA-like_dom"/>
</dbReference>
<dbReference type="GO" id="GO:0000166">
    <property type="term" value="F:nucleotide binding"/>
    <property type="evidence" value="ECO:0007669"/>
    <property type="project" value="InterPro"/>
</dbReference>
<dbReference type="AlphaFoldDB" id="A0A5J5L0D5"/>
<feature type="domain" description="GFO/IDH/MocA-like oxidoreductase" evidence="3">
    <location>
        <begin position="139"/>
        <end position="262"/>
    </location>
</feature>
<dbReference type="Pfam" id="PF01408">
    <property type="entry name" value="GFO_IDH_MocA"/>
    <property type="match status" value="1"/>
</dbReference>
<dbReference type="InterPro" id="IPR052515">
    <property type="entry name" value="Gfo/Idh/MocA_Oxidoreductase"/>
</dbReference>
<dbReference type="Gene3D" id="3.30.360.10">
    <property type="entry name" value="Dihydrodipicolinate Reductase, domain 2"/>
    <property type="match status" value="1"/>
</dbReference>
<evidence type="ECO:0000259" key="3">
    <source>
        <dbReference type="Pfam" id="PF22725"/>
    </source>
</evidence>
<dbReference type="SUPFAM" id="SSF55347">
    <property type="entry name" value="Glyceraldehyde-3-phosphate dehydrogenase-like, C-terminal domain"/>
    <property type="match status" value="1"/>
</dbReference>
<dbReference type="EMBL" id="SZWF01000002">
    <property type="protein sequence ID" value="KAA9395404.1"/>
    <property type="molecule type" value="Genomic_DNA"/>
</dbReference>
<dbReference type="Pfam" id="PF22725">
    <property type="entry name" value="GFO_IDH_MocA_C3"/>
    <property type="match status" value="1"/>
</dbReference>
<dbReference type="PANTHER" id="PTHR43249:SF1">
    <property type="entry name" value="D-GLUCOSIDE 3-DEHYDROGENASE"/>
    <property type="match status" value="1"/>
</dbReference>
<sequence length="359" mass="38261">MNPSSVSSSAPLRVGVVGCGMIARNHAEAFTAAPGATVVACSDVDPARARAFADRHGIEHAVSSLPEMAALGVDAVAVCTPHPTHEAVVIAAAGLGLHVLCEKPIAIDTPTAARMVTACREAGVRLGVMFQRRFWPASQRIRRAIDDGTLGTPVLGQCTVMLHRRPDYYTRNAWRGRWDTDGGGVLMTQAIHYLDLLRWFMGPVVEVTGRYATYVHGEHIEVEDSATALLRFASGGMATVLATTGATPGEGVQIKITGSTGATVSVSEYPEGAEGVNDLWDVPGRVEQAPVFGRGVDPDIDLAQINEQHIPFHTLQAVDFVRAVAEDREPVVTGQDALESLRLVEAIYASHRTGESITL</sequence>
<protein>
    <submittedName>
        <fullName evidence="4">Gfo/Idh/MocA family oxidoreductase</fullName>
    </submittedName>
</protein>
<dbReference type="InterPro" id="IPR000683">
    <property type="entry name" value="Gfo/Idh/MocA-like_OxRdtase_N"/>
</dbReference>
<name>A0A5J5L0D5_9MICC</name>
<evidence type="ECO:0000313" key="4">
    <source>
        <dbReference type="EMBL" id="KAA9395404.1"/>
    </source>
</evidence>